<reference evidence="1 2" key="1">
    <citation type="submission" date="2021-07" db="EMBL/GenBank/DDBJ databases">
        <title>Paenibacillus radiodurans sp. nov., isolated from the southeastern edge of Tengger Desert.</title>
        <authorList>
            <person name="Zhang G."/>
        </authorList>
    </citation>
    <scope>NUCLEOTIDE SEQUENCE [LARGE SCALE GENOMIC DNA]</scope>
    <source>
        <strain evidence="1 2">CCM 7311</strain>
    </source>
</reference>
<protein>
    <recommendedName>
        <fullName evidence="3">Sugar phosphate isomerase/epimerase</fullName>
    </recommendedName>
</protein>
<dbReference type="EMBL" id="JAHZIK010001771">
    <property type="protein sequence ID" value="MBW7459680.1"/>
    <property type="molecule type" value="Genomic_DNA"/>
</dbReference>
<feature type="non-terminal residue" evidence="1">
    <location>
        <position position="1"/>
    </location>
</feature>
<proteinExistence type="predicted"/>
<name>A0ABS7CG52_9BACL</name>
<accession>A0ABS7CG52</accession>
<keyword evidence="2" id="KW-1185">Reference proteome</keyword>
<evidence type="ECO:0000313" key="2">
    <source>
        <dbReference type="Proteomes" id="UP001519887"/>
    </source>
</evidence>
<comment type="caution">
    <text evidence="1">The sequence shown here is derived from an EMBL/GenBank/DDBJ whole genome shotgun (WGS) entry which is preliminary data.</text>
</comment>
<evidence type="ECO:0008006" key="3">
    <source>
        <dbReference type="Google" id="ProtNLM"/>
    </source>
</evidence>
<dbReference type="Proteomes" id="UP001519887">
    <property type="component" value="Unassembled WGS sequence"/>
</dbReference>
<evidence type="ECO:0000313" key="1">
    <source>
        <dbReference type="EMBL" id="MBW7459680.1"/>
    </source>
</evidence>
<gene>
    <name evidence="1" type="ORF">K0U00_37040</name>
</gene>
<organism evidence="1 2">
    <name type="scientific">Paenibacillus sepulcri</name>
    <dbReference type="NCBI Taxonomy" id="359917"/>
    <lineage>
        <taxon>Bacteria</taxon>
        <taxon>Bacillati</taxon>
        <taxon>Bacillota</taxon>
        <taxon>Bacilli</taxon>
        <taxon>Bacillales</taxon>
        <taxon>Paenibacillaceae</taxon>
        <taxon>Paenibacillus</taxon>
    </lineage>
</organism>
<sequence length="59" mass="6843">LDIPGLWKEIMRRGRIPTAILELWTPYQGSVEDTIALENRWLAESIAYLNSLELEGRED</sequence>